<evidence type="ECO:0000313" key="3">
    <source>
        <dbReference type="WBParaSite" id="GPUH_0000803001-mRNA-1"/>
    </source>
</evidence>
<gene>
    <name evidence="1" type="ORF">GPUH_LOCUS8020</name>
</gene>
<sequence>MEAAPIPRYLSRLDYNKLMEFRRTGISESVPLLVGAHFYYTLSDRTSFG</sequence>
<dbReference type="Proteomes" id="UP000271098">
    <property type="component" value="Unassembled WGS sequence"/>
</dbReference>
<reference evidence="3" key="1">
    <citation type="submission" date="2016-06" db="UniProtKB">
        <authorList>
            <consortium name="WormBaseParasite"/>
        </authorList>
    </citation>
    <scope>IDENTIFICATION</scope>
</reference>
<name>A0A183DH30_9BILA</name>
<evidence type="ECO:0000313" key="2">
    <source>
        <dbReference type="Proteomes" id="UP000271098"/>
    </source>
</evidence>
<dbReference type="WBParaSite" id="GPUH_0000803001-mRNA-1">
    <property type="protein sequence ID" value="GPUH_0000803001-mRNA-1"/>
    <property type="gene ID" value="GPUH_0000803001"/>
</dbReference>
<proteinExistence type="predicted"/>
<evidence type="ECO:0000313" key="1">
    <source>
        <dbReference type="EMBL" id="VDK60490.1"/>
    </source>
</evidence>
<dbReference type="EMBL" id="UYRT01022298">
    <property type="protein sequence ID" value="VDK60490.1"/>
    <property type="molecule type" value="Genomic_DNA"/>
</dbReference>
<dbReference type="AlphaFoldDB" id="A0A183DH30"/>
<reference evidence="1 2" key="2">
    <citation type="submission" date="2018-11" db="EMBL/GenBank/DDBJ databases">
        <authorList>
            <consortium name="Pathogen Informatics"/>
        </authorList>
    </citation>
    <scope>NUCLEOTIDE SEQUENCE [LARGE SCALE GENOMIC DNA]</scope>
</reference>
<accession>A0A183DH30</accession>
<keyword evidence="2" id="KW-1185">Reference proteome</keyword>
<protein>
    <submittedName>
        <fullName evidence="1 3">Uncharacterized protein</fullName>
    </submittedName>
</protein>
<organism evidence="3">
    <name type="scientific">Gongylonema pulchrum</name>
    <dbReference type="NCBI Taxonomy" id="637853"/>
    <lineage>
        <taxon>Eukaryota</taxon>
        <taxon>Metazoa</taxon>
        <taxon>Ecdysozoa</taxon>
        <taxon>Nematoda</taxon>
        <taxon>Chromadorea</taxon>
        <taxon>Rhabditida</taxon>
        <taxon>Spirurina</taxon>
        <taxon>Spiruromorpha</taxon>
        <taxon>Spiruroidea</taxon>
        <taxon>Gongylonematidae</taxon>
        <taxon>Gongylonema</taxon>
    </lineage>
</organism>